<name>A0A183H4B1_9BILA</name>
<reference evidence="1 2" key="2">
    <citation type="submission" date="2018-11" db="EMBL/GenBank/DDBJ databases">
        <authorList>
            <consortium name="Pathogen Informatics"/>
        </authorList>
    </citation>
    <scope>NUCLEOTIDE SEQUENCE [LARGE SCALE GENOMIC DNA]</scope>
</reference>
<reference evidence="3" key="1">
    <citation type="submission" date="2016-06" db="UniProtKB">
        <authorList>
            <consortium name="WormBaseParasite"/>
        </authorList>
    </citation>
    <scope>IDENTIFICATION</scope>
</reference>
<proteinExistence type="predicted"/>
<keyword evidence="2" id="KW-1185">Reference proteome</keyword>
<evidence type="ECO:0000313" key="3">
    <source>
        <dbReference type="WBParaSite" id="OFLC_0000232001-mRNA-1"/>
    </source>
</evidence>
<dbReference type="WBParaSite" id="OFLC_0000232001-mRNA-1">
    <property type="protein sequence ID" value="OFLC_0000232001-mRNA-1"/>
    <property type="gene ID" value="OFLC_0000232001"/>
</dbReference>
<sequence>MLSSCPICIYAAMKLALYLDECYVWALRHEQSFTEEANHTNRSKHYRHFIAMLEITHVLNACHVNPEWVHYENASISSNDNFDIYHVN</sequence>
<organism evidence="3">
    <name type="scientific">Onchocerca flexuosa</name>
    <dbReference type="NCBI Taxonomy" id="387005"/>
    <lineage>
        <taxon>Eukaryota</taxon>
        <taxon>Metazoa</taxon>
        <taxon>Ecdysozoa</taxon>
        <taxon>Nematoda</taxon>
        <taxon>Chromadorea</taxon>
        <taxon>Rhabditida</taxon>
        <taxon>Spirurina</taxon>
        <taxon>Spiruromorpha</taxon>
        <taxon>Filarioidea</taxon>
        <taxon>Onchocercidae</taxon>
        <taxon>Onchocerca</taxon>
    </lineage>
</organism>
<dbReference type="Proteomes" id="UP000267606">
    <property type="component" value="Unassembled WGS sequence"/>
</dbReference>
<accession>A0A183H4B1</accession>
<dbReference type="AlphaFoldDB" id="A0A183H4B1"/>
<dbReference type="EMBL" id="UZAJ01001308">
    <property type="protein sequence ID" value="VDO32591.1"/>
    <property type="molecule type" value="Genomic_DNA"/>
</dbReference>
<gene>
    <name evidence="1" type="ORF">OFLC_LOCUS2321</name>
</gene>
<evidence type="ECO:0000313" key="2">
    <source>
        <dbReference type="Proteomes" id="UP000267606"/>
    </source>
</evidence>
<protein>
    <submittedName>
        <fullName evidence="3">Secreted protein</fullName>
    </submittedName>
</protein>
<evidence type="ECO:0000313" key="1">
    <source>
        <dbReference type="EMBL" id="VDO32591.1"/>
    </source>
</evidence>